<proteinExistence type="predicted"/>
<evidence type="ECO:0000313" key="1">
    <source>
        <dbReference type="EnsemblMetazoa" id="OVOC11202.1"/>
    </source>
</evidence>
<keyword evidence="2" id="KW-1185">Reference proteome</keyword>
<dbReference type="AlphaFoldDB" id="A0A8R1TK60"/>
<protein>
    <submittedName>
        <fullName evidence="1">Uncharacterized protein</fullName>
    </submittedName>
</protein>
<organism evidence="1 2">
    <name type="scientific">Onchocerca volvulus</name>
    <dbReference type="NCBI Taxonomy" id="6282"/>
    <lineage>
        <taxon>Eukaryota</taxon>
        <taxon>Metazoa</taxon>
        <taxon>Ecdysozoa</taxon>
        <taxon>Nematoda</taxon>
        <taxon>Chromadorea</taxon>
        <taxon>Rhabditida</taxon>
        <taxon>Spirurina</taxon>
        <taxon>Spiruromorpha</taxon>
        <taxon>Filarioidea</taxon>
        <taxon>Onchocercidae</taxon>
        <taxon>Onchocerca</taxon>
    </lineage>
</organism>
<dbReference type="EMBL" id="CMVM020000350">
    <property type="status" value="NOT_ANNOTATED_CDS"/>
    <property type="molecule type" value="Genomic_DNA"/>
</dbReference>
<reference evidence="2" key="1">
    <citation type="submission" date="2013-10" db="EMBL/GenBank/DDBJ databases">
        <title>Genome sequencing of Onchocerca volvulus.</title>
        <authorList>
            <person name="Cotton J."/>
            <person name="Tsai J."/>
            <person name="Stanley E."/>
            <person name="Tracey A."/>
            <person name="Holroyd N."/>
            <person name="Lustigman S."/>
            <person name="Berriman M."/>
        </authorList>
    </citation>
    <scope>NUCLEOTIDE SEQUENCE</scope>
</reference>
<reference evidence="1" key="2">
    <citation type="submission" date="2022-06" db="UniProtKB">
        <authorList>
            <consortium name="EnsemblMetazoa"/>
        </authorList>
    </citation>
    <scope>IDENTIFICATION</scope>
</reference>
<evidence type="ECO:0000313" key="2">
    <source>
        <dbReference type="Proteomes" id="UP000024404"/>
    </source>
</evidence>
<dbReference type="EnsemblMetazoa" id="OVOC11202.1">
    <property type="protein sequence ID" value="OVOC11202.1"/>
    <property type="gene ID" value="WBGene00248011"/>
</dbReference>
<sequence>MAKDYSVFATIDVRKHLLLLFPSDFFKNHLQIYMIFIVFERDLIAMRSIHDLNSLINWSFFEVSVLYENDHPPFILQIVEMLHVFPIQTFQ</sequence>
<accession>A0A8R1TK60</accession>
<name>A0A8R1TK60_ONCVO</name>
<dbReference type="Proteomes" id="UP000024404">
    <property type="component" value="Unassembled WGS sequence"/>
</dbReference>